<dbReference type="GeneTree" id="ENSGT00950000182953"/>
<dbReference type="GO" id="GO:0016020">
    <property type="term" value="C:membrane"/>
    <property type="evidence" value="ECO:0007669"/>
    <property type="project" value="UniProtKB-SubCell"/>
</dbReference>
<name>A0A4W5NF66_9TELE</name>
<comment type="similarity">
    <text evidence="2">Belongs to the nucleobase:cation symporter-2 (NCS2) (TC 2.A.40) family.</text>
</comment>
<dbReference type="Pfam" id="PF00860">
    <property type="entry name" value="Xan_ur_permease"/>
    <property type="match status" value="1"/>
</dbReference>
<reference evidence="9" key="1">
    <citation type="submission" date="2018-06" db="EMBL/GenBank/DDBJ databases">
        <title>Genome assembly of Danube salmon.</title>
        <authorList>
            <person name="Macqueen D.J."/>
            <person name="Gundappa M.K."/>
        </authorList>
    </citation>
    <scope>NUCLEOTIDE SEQUENCE [LARGE SCALE GENOMIC DNA]</scope>
</reference>
<proteinExistence type="inferred from homology"/>
<comment type="subcellular location">
    <subcellularLocation>
        <location evidence="1">Membrane</location>
        <topology evidence="1">Multi-pass membrane protein</topology>
    </subcellularLocation>
</comment>
<evidence type="ECO:0000313" key="8">
    <source>
        <dbReference type="Ensembl" id="ENSHHUP00000048598.1"/>
    </source>
</evidence>
<dbReference type="Ensembl" id="ENSHHUT00000050363.1">
    <property type="protein sequence ID" value="ENSHHUP00000048598.1"/>
    <property type="gene ID" value="ENSHHUG00000029453.1"/>
</dbReference>
<organism evidence="8 9">
    <name type="scientific">Hucho hucho</name>
    <name type="common">huchen</name>
    <dbReference type="NCBI Taxonomy" id="62062"/>
    <lineage>
        <taxon>Eukaryota</taxon>
        <taxon>Metazoa</taxon>
        <taxon>Chordata</taxon>
        <taxon>Craniata</taxon>
        <taxon>Vertebrata</taxon>
        <taxon>Euteleostomi</taxon>
        <taxon>Actinopterygii</taxon>
        <taxon>Neopterygii</taxon>
        <taxon>Teleostei</taxon>
        <taxon>Protacanthopterygii</taxon>
        <taxon>Salmoniformes</taxon>
        <taxon>Salmonidae</taxon>
        <taxon>Salmoninae</taxon>
        <taxon>Hucho</taxon>
    </lineage>
</organism>
<feature type="region of interest" description="Disordered" evidence="6">
    <location>
        <begin position="12"/>
        <end position="35"/>
    </location>
</feature>
<reference evidence="8" key="3">
    <citation type="submission" date="2025-09" db="UniProtKB">
        <authorList>
            <consortium name="Ensembl"/>
        </authorList>
    </citation>
    <scope>IDENTIFICATION</scope>
</reference>
<evidence type="ECO:0000256" key="1">
    <source>
        <dbReference type="ARBA" id="ARBA00004141"/>
    </source>
</evidence>
<keyword evidence="5 7" id="KW-0472">Membrane</keyword>
<feature type="transmembrane region" description="Helical" evidence="7">
    <location>
        <begin position="189"/>
        <end position="207"/>
    </location>
</feature>
<protein>
    <submittedName>
        <fullName evidence="8">Si:dkey-106n21.1</fullName>
    </submittedName>
</protein>
<dbReference type="STRING" id="62062.ENSHHUP00000048598"/>
<keyword evidence="4 7" id="KW-1133">Transmembrane helix</keyword>
<keyword evidence="9" id="KW-1185">Reference proteome</keyword>
<evidence type="ECO:0000256" key="5">
    <source>
        <dbReference type="ARBA" id="ARBA00023136"/>
    </source>
</evidence>
<feature type="transmembrane region" description="Helical" evidence="7">
    <location>
        <begin position="213"/>
        <end position="232"/>
    </location>
</feature>
<dbReference type="AlphaFoldDB" id="A0A4W5NF66"/>
<accession>A0A4W5NF66</accession>
<evidence type="ECO:0000256" key="6">
    <source>
        <dbReference type="SAM" id="MobiDB-lite"/>
    </source>
</evidence>
<evidence type="ECO:0000256" key="2">
    <source>
        <dbReference type="ARBA" id="ARBA00008821"/>
    </source>
</evidence>
<dbReference type="Proteomes" id="UP000314982">
    <property type="component" value="Unassembled WGS sequence"/>
</dbReference>
<dbReference type="PANTHER" id="PTHR11119">
    <property type="entry name" value="XANTHINE-URACIL / VITAMIN C PERMEASE FAMILY MEMBER"/>
    <property type="match status" value="1"/>
</dbReference>
<reference evidence="8" key="2">
    <citation type="submission" date="2025-08" db="UniProtKB">
        <authorList>
            <consortium name="Ensembl"/>
        </authorList>
    </citation>
    <scope>IDENTIFICATION</scope>
</reference>
<evidence type="ECO:0000313" key="9">
    <source>
        <dbReference type="Proteomes" id="UP000314982"/>
    </source>
</evidence>
<evidence type="ECO:0000256" key="3">
    <source>
        <dbReference type="ARBA" id="ARBA00022692"/>
    </source>
</evidence>
<dbReference type="GO" id="GO:0022857">
    <property type="term" value="F:transmembrane transporter activity"/>
    <property type="evidence" value="ECO:0007669"/>
    <property type="project" value="InterPro"/>
</dbReference>
<feature type="transmembrane region" description="Helical" evidence="7">
    <location>
        <begin position="66"/>
        <end position="96"/>
    </location>
</feature>
<evidence type="ECO:0000256" key="7">
    <source>
        <dbReference type="SAM" id="Phobius"/>
    </source>
</evidence>
<dbReference type="InterPro" id="IPR006043">
    <property type="entry name" value="NCS2"/>
</dbReference>
<keyword evidence="3 7" id="KW-0812">Transmembrane</keyword>
<feature type="transmembrane region" description="Helical" evidence="7">
    <location>
        <begin position="108"/>
        <end position="126"/>
    </location>
</feature>
<sequence length="247" mass="26322">MHLTQDPKVEIGLSDQGTVNPAFGGPDSGQSERIDMDGAHTEGLEESLKDQNKGLDLVYSINDRPPWYLCILLGFQHYILAFGGIIAVPLILAEPLCIGNNNAAKSQLISTIFFVSGVCTLLQTTIGTRLPILQGGTFSFITPTLAILALPKWQCPAPSAMSQQLQNATGSLLMDSDEVWKSRMREIQGAILVSSLLQLVLGLSGLVGLVLKFIGPLAIAPTINLIGLSLFIEAGKKSGAHWGIAAM</sequence>
<evidence type="ECO:0000256" key="4">
    <source>
        <dbReference type="ARBA" id="ARBA00022989"/>
    </source>
</evidence>